<keyword evidence="4" id="KW-1003">Cell membrane</keyword>
<dbReference type="InterPro" id="IPR011577">
    <property type="entry name" value="Cyt_b561_bac/Ni-Hgenase"/>
</dbReference>
<gene>
    <name evidence="15" type="ORF">PQ455_00930</name>
</gene>
<dbReference type="Pfam" id="PF01292">
    <property type="entry name" value="Ni_hydr_CYTB"/>
    <property type="match status" value="1"/>
</dbReference>
<dbReference type="SUPFAM" id="SSF81342">
    <property type="entry name" value="Transmembrane di-heme cytochromes"/>
    <property type="match status" value="1"/>
</dbReference>
<dbReference type="RefSeq" id="WP_273688368.1">
    <property type="nucleotide sequence ID" value="NZ_CP117411.1"/>
</dbReference>
<evidence type="ECO:0000256" key="7">
    <source>
        <dbReference type="ARBA" id="ARBA00022723"/>
    </source>
</evidence>
<keyword evidence="7" id="KW-0479">Metal-binding</keyword>
<dbReference type="InterPro" id="IPR052168">
    <property type="entry name" value="Cytochrome_b561_oxidase"/>
</dbReference>
<keyword evidence="11 13" id="KW-0472">Membrane</keyword>
<feature type="domain" description="Cytochrome b561 bacterial/Ni-hydrogenase" evidence="14">
    <location>
        <begin position="7"/>
        <end position="174"/>
    </location>
</feature>
<evidence type="ECO:0000256" key="2">
    <source>
        <dbReference type="ARBA" id="ARBA00004651"/>
    </source>
</evidence>
<organism evidence="15 16">
    <name type="scientific">Sphingomonas naphthae</name>
    <dbReference type="NCBI Taxonomy" id="1813468"/>
    <lineage>
        <taxon>Bacteria</taxon>
        <taxon>Pseudomonadati</taxon>
        <taxon>Pseudomonadota</taxon>
        <taxon>Alphaproteobacteria</taxon>
        <taxon>Sphingomonadales</taxon>
        <taxon>Sphingomonadaceae</taxon>
        <taxon>Sphingomonas</taxon>
    </lineage>
</organism>
<dbReference type="PANTHER" id="PTHR30529">
    <property type="entry name" value="CYTOCHROME B561"/>
    <property type="match status" value="1"/>
</dbReference>
<keyword evidence="5" id="KW-0349">Heme</keyword>
<keyword evidence="3" id="KW-0813">Transport</keyword>
<keyword evidence="6 13" id="KW-0812">Transmembrane</keyword>
<evidence type="ECO:0000256" key="9">
    <source>
        <dbReference type="ARBA" id="ARBA00022989"/>
    </source>
</evidence>
<evidence type="ECO:0000259" key="14">
    <source>
        <dbReference type="Pfam" id="PF01292"/>
    </source>
</evidence>
<keyword evidence="16" id="KW-1185">Reference proteome</keyword>
<feature type="transmembrane region" description="Helical" evidence="13">
    <location>
        <begin position="14"/>
        <end position="36"/>
    </location>
</feature>
<evidence type="ECO:0000313" key="15">
    <source>
        <dbReference type="EMBL" id="WCT73827.1"/>
    </source>
</evidence>
<evidence type="ECO:0000256" key="6">
    <source>
        <dbReference type="ARBA" id="ARBA00022692"/>
    </source>
</evidence>
<dbReference type="Proteomes" id="UP001220395">
    <property type="component" value="Chromosome"/>
</dbReference>
<comment type="similarity">
    <text evidence="12">Belongs to the cytochrome b561 family.</text>
</comment>
<protein>
    <submittedName>
        <fullName evidence="15">Cytochrome b</fullName>
    </submittedName>
</protein>
<evidence type="ECO:0000256" key="12">
    <source>
        <dbReference type="ARBA" id="ARBA00037975"/>
    </source>
</evidence>
<sequence length="176" mass="19352">MRTADLHYNRTARLLHWTIAALIIANLPLGFFRAALRDLFPAMMIHKSIGLAVLVLSLIRLVWRLTHPAPPLPAHMPAWEKAAAHGLHWILYAAMILLPLSGWVMSSAGTRPLSFFELFPVPKLPVGEGAGEGAEAMHVALGYAMLALLAGHIGAALRHHFILRDNILTRMLRGAE</sequence>
<evidence type="ECO:0000256" key="4">
    <source>
        <dbReference type="ARBA" id="ARBA00022475"/>
    </source>
</evidence>
<keyword evidence="10" id="KW-0408">Iron</keyword>
<dbReference type="EMBL" id="CP117411">
    <property type="protein sequence ID" value="WCT73827.1"/>
    <property type="molecule type" value="Genomic_DNA"/>
</dbReference>
<comment type="cofactor">
    <cofactor evidence="1">
        <name>heme b</name>
        <dbReference type="ChEBI" id="CHEBI:60344"/>
    </cofactor>
</comment>
<evidence type="ECO:0000256" key="11">
    <source>
        <dbReference type="ARBA" id="ARBA00023136"/>
    </source>
</evidence>
<dbReference type="PANTHER" id="PTHR30529:SF1">
    <property type="entry name" value="CYTOCHROME B561 HOMOLOG 2"/>
    <property type="match status" value="1"/>
</dbReference>
<comment type="subcellular location">
    <subcellularLocation>
        <location evidence="2">Cell membrane</location>
        <topology evidence="2">Multi-pass membrane protein</topology>
    </subcellularLocation>
</comment>
<dbReference type="Gene3D" id="1.20.950.20">
    <property type="entry name" value="Transmembrane di-heme cytochromes, Chain C"/>
    <property type="match status" value="1"/>
</dbReference>
<dbReference type="InterPro" id="IPR016174">
    <property type="entry name" value="Di-haem_cyt_TM"/>
</dbReference>
<evidence type="ECO:0000256" key="8">
    <source>
        <dbReference type="ARBA" id="ARBA00022982"/>
    </source>
</evidence>
<keyword evidence="8" id="KW-0249">Electron transport</keyword>
<evidence type="ECO:0000256" key="10">
    <source>
        <dbReference type="ARBA" id="ARBA00023004"/>
    </source>
</evidence>
<evidence type="ECO:0000313" key="16">
    <source>
        <dbReference type="Proteomes" id="UP001220395"/>
    </source>
</evidence>
<keyword evidence="9 13" id="KW-1133">Transmembrane helix</keyword>
<evidence type="ECO:0000256" key="3">
    <source>
        <dbReference type="ARBA" id="ARBA00022448"/>
    </source>
</evidence>
<proteinExistence type="inferred from homology"/>
<evidence type="ECO:0000256" key="13">
    <source>
        <dbReference type="SAM" id="Phobius"/>
    </source>
</evidence>
<feature type="transmembrane region" description="Helical" evidence="13">
    <location>
        <begin position="48"/>
        <end position="66"/>
    </location>
</feature>
<evidence type="ECO:0000256" key="5">
    <source>
        <dbReference type="ARBA" id="ARBA00022617"/>
    </source>
</evidence>
<accession>A0ABY7TMA6</accession>
<evidence type="ECO:0000256" key="1">
    <source>
        <dbReference type="ARBA" id="ARBA00001970"/>
    </source>
</evidence>
<reference evidence="15 16" key="1">
    <citation type="submission" date="2023-02" db="EMBL/GenBank/DDBJ databases">
        <title>Genome sequence of Sphingomonas naphthae.</title>
        <authorList>
            <person name="Kim S."/>
            <person name="Heo J."/>
            <person name="Kwon S.-W."/>
        </authorList>
    </citation>
    <scope>NUCLEOTIDE SEQUENCE [LARGE SCALE GENOMIC DNA]</scope>
    <source>
        <strain evidence="15 16">KACC 18716</strain>
    </source>
</reference>
<name>A0ABY7TMA6_9SPHN</name>
<feature type="transmembrane region" description="Helical" evidence="13">
    <location>
        <begin position="86"/>
        <end position="105"/>
    </location>
</feature>